<feature type="transmembrane region" description="Helical" evidence="9">
    <location>
        <begin position="843"/>
        <end position="864"/>
    </location>
</feature>
<accession>A0ABN8R1D0</accession>
<dbReference type="SUPFAM" id="SSF81321">
    <property type="entry name" value="Family A G protein-coupled receptor-like"/>
    <property type="match status" value="3"/>
</dbReference>
<feature type="transmembrane region" description="Helical" evidence="9">
    <location>
        <begin position="513"/>
        <end position="537"/>
    </location>
</feature>
<dbReference type="Pfam" id="PF00001">
    <property type="entry name" value="7tm_1"/>
    <property type="match status" value="3"/>
</dbReference>
<feature type="transmembrane region" description="Helical" evidence="9">
    <location>
        <begin position="217"/>
        <end position="234"/>
    </location>
</feature>
<dbReference type="SMART" id="SM01381">
    <property type="entry name" value="7TM_GPCR_Srsx"/>
    <property type="match status" value="1"/>
</dbReference>
<feature type="non-terminal residue" evidence="11">
    <location>
        <position position="1"/>
    </location>
</feature>
<dbReference type="Proteomes" id="UP001159405">
    <property type="component" value="Unassembled WGS sequence"/>
</dbReference>
<feature type="transmembrane region" description="Helical" evidence="9">
    <location>
        <begin position="371"/>
        <end position="393"/>
    </location>
</feature>
<comment type="caution">
    <text evidence="11">The sequence shown here is derived from an EMBL/GenBank/DDBJ whole genome shotgun (WGS) entry which is preliminary data.</text>
</comment>
<feature type="domain" description="G-protein coupled receptors family 1 profile" evidence="10">
    <location>
        <begin position="645"/>
        <end position="903"/>
    </location>
</feature>
<proteinExistence type="inferred from homology"/>
<evidence type="ECO:0000259" key="10">
    <source>
        <dbReference type="PROSITE" id="PS50262"/>
    </source>
</evidence>
<protein>
    <recommendedName>
        <fullName evidence="10">G-protein coupled receptors family 1 profile domain-containing protein</fullName>
    </recommendedName>
</protein>
<organism evidence="11 12">
    <name type="scientific">Porites lobata</name>
    <dbReference type="NCBI Taxonomy" id="104759"/>
    <lineage>
        <taxon>Eukaryota</taxon>
        <taxon>Metazoa</taxon>
        <taxon>Cnidaria</taxon>
        <taxon>Anthozoa</taxon>
        <taxon>Hexacorallia</taxon>
        <taxon>Scleractinia</taxon>
        <taxon>Fungiina</taxon>
        <taxon>Poritidae</taxon>
        <taxon>Porites</taxon>
    </lineage>
</organism>
<feature type="transmembrane region" description="Helical" evidence="9">
    <location>
        <begin position="173"/>
        <end position="196"/>
    </location>
</feature>
<gene>
    <name evidence="11" type="ORF">PLOB_00011714</name>
</gene>
<feature type="transmembrane region" description="Helical" evidence="9">
    <location>
        <begin position="799"/>
        <end position="822"/>
    </location>
</feature>
<evidence type="ECO:0000313" key="12">
    <source>
        <dbReference type="Proteomes" id="UP001159405"/>
    </source>
</evidence>
<keyword evidence="2 8" id="KW-0812">Transmembrane</keyword>
<comment type="subcellular location">
    <subcellularLocation>
        <location evidence="1">Membrane</location>
        <topology evidence="1">Multi-pass membrane protein</topology>
    </subcellularLocation>
</comment>
<dbReference type="InterPro" id="IPR017452">
    <property type="entry name" value="GPCR_Rhodpsn_7TM"/>
</dbReference>
<feature type="transmembrane region" description="Helical" evidence="9">
    <location>
        <begin position="625"/>
        <end position="653"/>
    </location>
</feature>
<evidence type="ECO:0000256" key="4">
    <source>
        <dbReference type="ARBA" id="ARBA00023040"/>
    </source>
</evidence>
<feature type="transmembrane region" description="Helical" evidence="9">
    <location>
        <begin position="294"/>
        <end position="318"/>
    </location>
</feature>
<keyword evidence="7 8" id="KW-0807">Transducer</keyword>
<reference evidence="11 12" key="1">
    <citation type="submission" date="2022-05" db="EMBL/GenBank/DDBJ databases">
        <authorList>
            <consortium name="Genoscope - CEA"/>
            <person name="William W."/>
        </authorList>
    </citation>
    <scope>NUCLEOTIDE SEQUENCE [LARGE SCALE GENOMIC DNA]</scope>
</reference>
<feature type="transmembrane region" description="Helical" evidence="9">
    <location>
        <begin position="426"/>
        <end position="452"/>
    </location>
</feature>
<dbReference type="PROSITE" id="PS00237">
    <property type="entry name" value="G_PROTEIN_RECEP_F1_1"/>
    <property type="match status" value="2"/>
</dbReference>
<evidence type="ECO:0000256" key="8">
    <source>
        <dbReference type="RuleBase" id="RU000688"/>
    </source>
</evidence>
<evidence type="ECO:0000313" key="11">
    <source>
        <dbReference type="EMBL" id="CAH3171274.1"/>
    </source>
</evidence>
<evidence type="ECO:0000256" key="5">
    <source>
        <dbReference type="ARBA" id="ARBA00023136"/>
    </source>
</evidence>
<dbReference type="InterPro" id="IPR000276">
    <property type="entry name" value="GPCR_Rhodpsn"/>
</dbReference>
<evidence type="ECO:0000256" key="2">
    <source>
        <dbReference type="ARBA" id="ARBA00022692"/>
    </source>
</evidence>
<dbReference type="PANTHER" id="PTHR45695:SF9">
    <property type="entry name" value="LEUCOKININ RECEPTOR"/>
    <property type="match status" value="1"/>
</dbReference>
<keyword evidence="12" id="KW-1185">Reference proteome</keyword>
<name>A0ABN8R1D0_9CNID</name>
<feature type="transmembrane region" description="Helical" evidence="9">
    <location>
        <begin position="582"/>
        <end position="605"/>
    </location>
</feature>
<keyword evidence="4 8" id="KW-0297">G-protein coupled receptor</keyword>
<sequence>VIICKLIFLSIILICSLVGNVLIITVVSLRQELRKTINFFIVNMAVSDLIIPLVSIPFSLAGIATNSLQWPIRGLPGLISCKLSQFLKPASLTVSVQSLLWIALDRFVAVVLPLKANLISSRFRAFAIASTWVVAVLINSTDLYTTKLVEDGGNFYCRRENSILRNTFGYGRVVLLTIAPLLLVTILYFAIAVTLGRQNKTLRCTAVKEHSQRKTKAIRMSLCIIVTILNMSETNYTQNSYLNKERCEMSTDSFFLQIFQLIFFSIILICSFVGNVLIIIVVRVRQELRRTMNFFILNMAVSDMIFPLASLPFSVATISANSRGWPISGTPGLALCKLSVFLTAVSVTVSVQSLIWISLDRFVAVVLPLKALLISSRFRAFAIASSWVVAVLINSTDLYTMTLIQESGGFHCTREKNLSLVLKTTMYFRVVLISIAPLLLITALYSAIAVTLKRRNATLSYSSTKDNDQRKRQALKMSLCIIVAFNLCALLFIIMAVAGLQDEFPVSCLGYKVLWFLALSGLYFTSVVNPSMCFTFIESYRRGLREIFTSRRAGTKKIQKSKNPRKISQNKKLAAITKQTKIINCFFQILAQKARVTILRILIMSANYTNKSLNQEFCKFLAEPIFVIICKLIFLSIILICSLVGNALIITVVSLRQELRKTINFFIVNMAVSDLIFPLVSIPFSLAGIATNSPKWPIRGLLGLISCKLSEFLKPASLTVSVQSLLWIALDRFVAVVLPLKANLISSRFRAFAIASTWVVAVLINSTDLYSTKLVEDDGNFYCIRENSMLHKTFGYGRVVLLTIAPLLLVTILYFAIAVTLRRQNKTLRCTAVKEHSQRKTKAIRMSLCIIVTFNLCALVYTILTIASLQREAPNLSCFVNNVLWFLALLGMYLCSVVNPFICFTFVKSYRRGVREIFTWINYGRGREDLENNKHGS</sequence>
<dbReference type="PROSITE" id="PS50262">
    <property type="entry name" value="G_PROTEIN_RECEP_F1_2"/>
    <property type="match status" value="3"/>
</dbReference>
<comment type="similarity">
    <text evidence="8">Belongs to the G-protein coupled receptor 1 family.</text>
</comment>
<evidence type="ECO:0000256" key="1">
    <source>
        <dbReference type="ARBA" id="ARBA00004141"/>
    </source>
</evidence>
<dbReference type="Gene3D" id="1.20.1070.10">
    <property type="entry name" value="Rhodopsin 7-helix transmembrane proteins"/>
    <property type="match status" value="3"/>
</dbReference>
<evidence type="ECO:0000256" key="6">
    <source>
        <dbReference type="ARBA" id="ARBA00023170"/>
    </source>
</evidence>
<dbReference type="PRINTS" id="PR00237">
    <property type="entry name" value="GPCRRHODOPSN"/>
</dbReference>
<evidence type="ECO:0000256" key="7">
    <source>
        <dbReference type="ARBA" id="ARBA00023224"/>
    </source>
</evidence>
<feature type="domain" description="G-protein coupled receptors family 1 profile" evidence="10">
    <location>
        <begin position="19"/>
        <end position="229"/>
    </location>
</feature>
<keyword evidence="6 8" id="KW-0675">Receptor</keyword>
<feature type="transmembrane region" description="Helical" evidence="9">
    <location>
        <begin position="39"/>
        <end position="64"/>
    </location>
</feature>
<keyword evidence="5 9" id="KW-0472">Membrane</keyword>
<dbReference type="EMBL" id="CALNXK010000162">
    <property type="protein sequence ID" value="CAH3171274.1"/>
    <property type="molecule type" value="Genomic_DNA"/>
</dbReference>
<feature type="transmembrane region" description="Helical" evidence="9">
    <location>
        <begin position="126"/>
        <end position="145"/>
    </location>
</feature>
<feature type="domain" description="G-protein coupled receptors family 1 profile" evidence="10">
    <location>
        <begin position="274"/>
        <end position="533"/>
    </location>
</feature>
<feature type="transmembrane region" description="Helical" evidence="9">
    <location>
        <begin position="479"/>
        <end position="501"/>
    </location>
</feature>
<feature type="transmembrane region" description="Helical" evidence="9">
    <location>
        <begin position="665"/>
        <end position="690"/>
    </location>
</feature>
<dbReference type="CDD" id="cd00637">
    <property type="entry name" value="7tm_classA_rhodopsin-like"/>
    <property type="match status" value="3"/>
</dbReference>
<evidence type="ECO:0000256" key="3">
    <source>
        <dbReference type="ARBA" id="ARBA00022989"/>
    </source>
</evidence>
<evidence type="ECO:0000256" key="9">
    <source>
        <dbReference type="SAM" id="Phobius"/>
    </source>
</evidence>
<keyword evidence="3 9" id="KW-1133">Transmembrane helix</keyword>
<feature type="transmembrane region" description="Helical" evidence="9">
    <location>
        <begin position="338"/>
        <end position="359"/>
    </location>
</feature>
<feature type="transmembrane region" description="Helical" evidence="9">
    <location>
        <begin position="6"/>
        <end position="27"/>
    </location>
</feature>
<feature type="transmembrane region" description="Helical" evidence="9">
    <location>
        <begin position="884"/>
        <end position="907"/>
    </location>
</feature>
<feature type="transmembrane region" description="Helical" evidence="9">
    <location>
        <begin position="254"/>
        <end position="282"/>
    </location>
</feature>
<dbReference type="PANTHER" id="PTHR45695">
    <property type="entry name" value="LEUCOKININ RECEPTOR-RELATED"/>
    <property type="match status" value="1"/>
</dbReference>